<dbReference type="GO" id="GO:0006355">
    <property type="term" value="P:regulation of DNA-templated transcription"/>
    <property type="evidence" value="ECO:0007669"/>
    <property type="project" value="InterPro"/>
</dbReference>
<feature type="transmembrane region" description="Helical" evidence="3">
    <location>
        <begin position="276"/>
        <end position="295"/>
    </location>
</feature>
<evidence type="ECO:0000313" key="5">
    <source>
        <dbReference type="EMBL" id="SFS73364.1"/>
    </source>
</evidence>
<dbReference type="SUPFAM" id="SSF46894">
    <property type="entry name" value="C-terminal effector domain of the bipartite response regulators"/>
    <property type="match status" value="1"/>
</dbReference>
<dbReference type="PROSITE" id="PS51755">
    <property type="entry name" value="OMPR_PHOB"/>
    <property type="match status" value="1"/>
</dbReference>
<keyword evidence="3" id="KW-1133">Transmembrane helix</keyword>
<keyword evidence="3" id="KW-0812">Transmembrane</keyword>
<dbReference type="CDD" id="cd00383">
    <property type="entry name" value="trans_reg_C"/>
    <property type="match status" value="1"/>
</dbReference>
<dbReference type="RefSeq" id="WP_092310549.1">
    <property type="nucleotide sequence ID" value="NZ_FOZV01000004.1"/>
</dbReference>
<proteinExistence type="predicted"/>
<feature type="domain" description="OmpR/PhoB-type" evidence="4">
    <location>
        <begin position="3"/>
        <end position="101"/>
    </location>
</feature>
<dbReference type="SMART" id="SM00862">
    <property type="entry name" value="Trans_reg_C"/>
    <property type="match status" value="1"/>
</dbReference>
<sequence>MAPGRYRFEGFLLDPRDRQLRLDDTRVELNARYLDALALLVSEQGRLVSKDRFLEEVWRGVPVTDEALTQCIRTLRRQLGDDAGRPRFIETVPKHGYRFIATVERLDEEPSATPAPPSVSPTGAARAGTLPEIAFLSVAGMVGGGAAGALGGLFYGFVGASQPLQGGMGAASVLLVLICLTVLVGLIGGVGVGVGIASAGFASGRPGPWSILGGALAGMIVGAVVKLLGTDAFDLLFGQTPGDITGATEGALLGAAVGLGAWLASRGSRSLPLRRSVAATALAGGAAGAAIPLLGGRLMGGSLDQLATRFPQSRLRLDQIGALFGETGLGPVSQVVTAALEGALFSACVVAAMILARRSLSGGGWRALLDAAAGPRP</sequence>
<dbReference type="OrthoDB" id="54411at2"/>
<accession>A0A1I6S8Z1</accession>
<dbReference type="InterPro" id="IPR036388">
    <property type="entry name" value="WH-like_DNA-bd_sf"/>
</dbReference>
<dbReference type="Proteomes" id="UP000198788">
    <property type="component" value="Unassembled WGS sequence"/>
</dbReference>
<reference evidence="6" key="1">
    <citation type="submission" date="2016-10" db="EMBL/GenBank/DDBJ databases">
        <authorList>
            <person name="Varghese N."/>
            <person name="Submissions S."/>
        </authorList>
    </citation>
    <scope>NUCLEOTIDE SEQUENCE [LARGE SCALE GENOMIC DNA]</scope>
    <source>
        <strain evidence="6">CGMCC 1.10683</strain>
    </source>
</reference>
<evidence type="ECO:0000313" key="6">
    <source>
        <dbReference type="Proteomes" id="UP000198788"/>
    </source>
</evidence>
<feature type="DNA-binding region" description="OmpR/PhoB-type" evidence="2">
    <location>
        <begin position="3"/>
        <end position="101"/>
    </location>
</feature>
<dbReference type="Pfam" id="PF00486">
    <property type="entry name" value="Trans_reg_C"/>
    <property type="match status" value="1"/>
</dbReference>
<dbReference type="InterPro" id="IPR016032">
    <property type="entry name" value="Sig_transdc_resp-reg_C-effctor"/>
</dbReference>
<dbReference type="GO" id="GO:0003677">
    <property type="term" value="F:DNA binding"/>
    <property type="evidence" value="ECO:0007669"/>
    <property type="project" value="UniProtKB-UniRule"/>
</dbReference>
<feature type="transmembrane region" description="Helical" evidence="3">
    <location>
        <begin position="335"/>
        <end position="356"/>
    </location>
</feature>
<dbReference type="AlphaFoldDB" id="A0A1I6S8Z1"/>
<keyword evidence="3" id="KW-0472">Membrane</keyword>
<evidence type="ECO:0000259" key="4">
    <source>
        <dbReference type="PROSITE" id="PS51755"/>
    </source>
</evidence>
<feature type="transmembrane region" description="Helical" evidence="3">
    <location>
        <begin position="209"/>
        <end position="229"/>
    </location>
</feature>
<dbReference type="GO" id="GO:0000160">
    <property type="term" value="P:phosphorelay signal transduction system"/>
    <property type="evidence" value="ECO:0007669"/>
    <property type="project" value="InterPro"/>
</dbReference>
<feature type="transmembrane region" description="Helical" evidence="3">
    <location>
        <begin position="244"/>
        <end position="264"/>
    </location>
</feature>
<dbReference type="InterPro" id="IPR001867">
    <property type="entry name" value="OmpR/PhoB-type_DNA-bd"/>
</dbReference>
<keyword evidence="6" id="KW-1185">Reference proteome</keyword>
<protein>
    <submittedName>
        <fullName evidence="5">DNA-binding winged helix-turn-helix (WHTH) domain-containing protein</fullName>
    </submittedName>
</protein>
<dbReference type="Gene3D" id="1.10.10.10">
    <property type="entry name" value="Winged helix-like DNA-binding domain superfamily/Winged helix DNA-binding domain"/>
    <property type="match status" value="1"/>
</dbReference>
<dbReference type="EMBL" id="FOZV01000004">
    <property type="protein sequence ID" value="SFS73364.1"/>
    <property type="molecule type" value="Genomic_DNA"/>
</dbReference>
<organism evidence="5 6">
    <name type="scientific">Brevundimonas viscosa</name>
    <dbReference type="NCBI Taxonomy" id="871741"/>
    <lineage>
        <taxon>Bacteria</taxon>
        <taxon>Pseudomonadati</taxon>
        <taxon>Pseudomonadota</taxon>
        <taxon>Alphaproteobacteria</taxon>
        <taxon>Caulobacterales</taxon>
        <taxon>Caulobacteraceae</taxon>
        <taxon>Brevundimonas</taxon>
    </lineage>
</organism>
<evidence type="ECO:0000256" key="3">
    <source>
        <dbReference type="SAM" id="Phobius"/>
    </source>
</evidence>
<name>A0A1I6S8Z1_9CAUL</name>
<gene>
    <name evidence="5" type="ORF">SAMN05192570_2284</name>
</gene>
<feature type="transmembrane region" description="Helical" evidence="3">
    <location>
        <begin position="170"/>
        <end position="197"/>
    </location>
</feature>
<evidence type="ECO:0000256" key="1">
    <source>
        <dbReference type="ARBA" id="ARBA00023125"/>
    </source>
</evidence>
<feature type="transmembrane region" description="Helical" evidence="3">
    <location>
        <begin position="133"/>
        <end position="158"/>
    </location>
</feature>
<keyword evidence="1 2" id="KW-0238">DNA-binding</keyword>
<evidence type="ECO:0000256" key="2">
    <source>
        <dbReference type="PROSITE-ProRule" id="PRU01091"/>
    </source>
</evidence>
<dbReference type="STRING" id="871741.SAMN05192570_2284"/>